<name>C1DN98_AZOVD</name>
<dbReference type="eggNOG" id="COG2085">
    <property type="taxonomic scope" value="Bacteria"/>
</dbReference>
<dbReference type="STRING" id="322710.Avin_31010"/>
<dbReference type="InterPro" id="IPR028939">
    <property type="entry name" value="P5C_Rdtase_cat_N"/>
</dbReference>
<reference evidence="3 4" key="1">
    <citation type="journal article" date="2009" name="J. Bacteriol.">
        <title>Genome sequence of Azotobacter vinelandii, an obligate aerobe specialized to support diverse anaerobic metabolic processes.</title>
        <authorList>
            <person name="Setubal J.C."/>
            <person name="dos Santos P."/>
            <person name="Goldman B.S."/>
            <person name="Ertesvag H."/>
            <person name="Espin G."/>
            <person name="Rubio L.M."/>
            <person name="Valla S."/>
            <person name="Almeida N.F."/>
            <person name="Balasubramanian D."/>
            <person name="Cromes L."/>
            <person name="Curatti L."/>
            <person name="Du Z."/>
            <person name="Godsy E."/>
            <person name="Goodner B."/>
            <person name="Hellner-Burris K."/>
            <person name="Hernandez J.A."/>
            <person name="Houmiel K."/>
            <person name="Imperial J."/>
            <person name="Kennedy C."/>
            <person name="Larson T.J."/>
            <person name="Latreille P."/>
            <person name="Ligon L.S."/>
            <person name="Lu J."/>
            <person name="Maerk M."/>
            <person name="Miller N.M."/>
            <person name="Norton S."/>
            <person name="O'Carroll I.P."/>
            <person name="Paulsen I."/>
            <person name="Raulfs E.C."/>
            <person name="Roemer R."/>
            <person name="Rosser J."/>
            <person name="Segura D."/>
            <person name="Slater S."/>
            <person name="Stricklin S.L."/>
            <person name="Studholme D.J."/>
            <person name="Sun J."/>
            <person name="Viana C.J."/>
            <person name="Wallin E."/>
            <person name="Wang B."/>
            <person name="Wheeler C."/>
            <person name="Zhu H."/>
            <person name="Dean D.R."/>
            <person name="Dixon R."/>
            <person name="Wood D."/>
        </authorList>
    </citation>
    <scope>NUCLEOTIDE SEQUENCE [LARGE SCALE GENOMIC DNA]</scope>
    <source>
        <strain evidence="4">DJ / ATCC BAA-1303</strain>
    </source>
</reference>
<dbReference type="InterPro" id="IPR036291">
    <property type="entry name" value="NAD(P)-bd_dom_sf"/>
</dbReference>
<evidence type="ECO:0000313" key="4">
    <source>
        <dbReference type="Proteomes" id="UP000002424"/>
    </source>
</evidence>
<evidence type="ECO:0000313" key="3">
    <source>
        <dbReference type="EMBL" id="ACO79265.1"/>
    </source>
</evidence>
<keyword evidence="4" id="KW-1185">Reference proteome</keyword>
<dbReference type="Gene3D" id="3.40.50.720">
    <property type="entry name" value="NAD(P)-binding Rossmann-like Domain"/>
    <property type="match status" value="1"/>
</dbReference>
<dbReference type="AlphaFoldDB" id="C1DN98"/>
<evidence type="ECO:0000259" key="2">
    <source>
        <dbReference type="Pfam" id="PF03807"/>
    </source>
</evidence>
<dbReference type="OrthoDB" id="1523398at2"/>
<dbReference type="PANTHER" id="PTHR14239">
    <property type="entry name" value="DUDULIN-RELATED"/>
    <property type="match status" value="1"/>
</dbReference>
<dbReference type="GO" id="GO:0016491">
    <property type="term" value="F:oxidoreductase activity"/>
    <property type="evidence" value="ECO:0007669"/>
    <property type="project" value="UniProtKB-KW"/>
</dbReference>
<dbReference type="PANTHER" id="PTHR14239:SF10">
    <property type="entry name" value="REDUCTASE"/>
    <property type="match status" value="1"/>
</dbReference>
<keyword evidence="1" id="KW-0560">Oxidoreductase</keyword>
<dbReference type="GeneID" id="88186189"/>
<feature type="domain" description="Pyrroline-5-carboxylate reductase catalytic N-terminal" evidence="2">
    <location>
        <begin position="4"/>
        <end position="93"/>
    </location>
</feature>
<sequence>MSSIGILGAGNIGSAFARAMARHDIPAVIANRRGPESLEPLVRELGPSIRAGTREEVAAQDIVLVAVNWSKLPAALAGLPDWNGRIVIDANNPIEAPLFQPTDLGGRVSSEVFTDLVPGARVVKAFNHLQPHLLSGDPQAEGGQRVLFYSGDDARAKSEVGGLIERLGFFGIDLGALAVGGRLVQFPGGPLPALNLAKFD</sequence>
<dbReference type="Pfam" id="PF03807">
    <property type="entry name" value="F420_oxidored"/>
    <property type="match status" value="1"/>
</dbReference>
<dbReference type="HOGENOM" id="CLU_076368_0_3_6"/>
<gene>
    <name evidence="3" type="ordered locus">Avin_31010</name>
</gene>
<proteinExistence type="predicted"/>
<evidence type="ECO:0000256" key="1">
    <source>
        <dbReference type="ARBA" id="ARBA00023002"/>
    </source>
</evidence>
<organism evidence="3 4">
    <name type="scientific">Azotobacter vinelandii (strain DJ / ATCC BAA-1303)</name>
    <dbReference type="NCBI Taxonomy" id="322710"/>
    <lineage>
        <taxon>Bacteria</taxon>
        <taxon>Pseudomonadati</taxon>
        <taxon>Pseudomonadota</taxon>
        <taxon>Gammaproteobacteria</taxon>
        <taxon>Pseudomonadales</taxon>
        <taxon>Pseudomonadaceae</taxon>
        <taxon>Azotobacter</taxon>
    </lineage>
</organism>
<dbReference type="EnsemblBacteria" id="ACO79265">
    <property type="protein sequence ID" value="ACO79265"/>
    <property type="gene ID" value="Avin_31010"/>
</dbReference>
<dbReference type="EMBL" id="CP001157">
    <property type="protein sequence ID" value="ACO79265.1"/>
    <property type="molecule type" value="Genomic_DNA"/>
</dbReference>
<dbReference type="KEGG" id="avn:Avin_31010"/>
<dbReference type="Proteomes" id="UP000002424">
    <property type="component" value="Chromosome"/>
</dbReference>
<accession>C1DN98</accession>
<protein>
    <submittedName>
        <fullName evidence="3">NADP oxidoreductase, coenzyme F420-dependent protein</fullName>
    </submittedName>
</protein>
<dbReference type="RefSeq" id="WP_012701650.1">
    <property type="nucleotide sequence ID" value="NC_012560.1"/>
</dbReference>
<dbReference type="InterPro" id="IPR051267">
    <property type="entry name" value="STEAP_metalloreductase"/>
</dbReference>
<dbReference type="SUPFAM" id="SSF51735">
    <property type="entry name" value="NAD(P)-binding Rossmann-fold domains"/>
    <property type="match status" value="1"/>
</dbReference>